<feature type="transmembrane region" description="Helical" evidence="7">
    <location>
        <begin position="414"/>
        <end position="432"/>
    </location>
</feature>
<evidence type="ECO:0000256" key="1">
    <source>
        <dbReference type="ARBA" id="ARBA00004141"/>
    </source>
</evidence>
<keyword evidence="4" id="KW-0029">Amino-acid transport</keyword>
<accession>A0A6P8CGI5</accession>
<evidence type="ECO:0000256" key="6">
    <source>
        <dbReference type="ARBA" id="ARBA00023136"/>
    </source>
</evidence>
<dbReference type="GO" id="GO:0031090">
    <property type="term" value="C:organelle membrane"/>
    <property type="evidence" value="ECO:0007669"/>
    <property type="project" value="UniProtKB-ARBA"/>
</dbReference>
<feature type="transmembrane region" description="Helical" evidence="7">
    <location>
        <begin position="33"/>
        <end position="53"/>
    </location>
</feature>
<keyword evidence="5 7" id="KW-1133">Transmembrane helix</keyword>
<reference evidence="10" key="2">
    <citation type="submission" date="2025-08" db="UniProtKB">
        <authorList>
            <consortium name="RefSeq"/>
        </authorList>
    </citation>
    <scope>IDENTIFICATION</scope>
    <source>
        <tissue evidence="10">Leaf</tissue>
    </source>
</reference>
<dbReference type="Pfam" id="PF01490">
    <property type="entry name" value="Aa_trans"/>
    <property type="match status" value="1"/>
</dbReference>
<evidence type="ECO:0000313" key="9">
    <source>
        <dbReference type="Proteomes" id="UP000515151"/>
    </source>
</evidence>
<feature type="transmembrane region" description="Helical" evidence="7">
    <location>
        <begin position="59"/>
        <end position="80"/>
    </location>
</feature>
<feature type="transmembrane region" description="Helical" evidence="7">
    <location>
        <begin position="159"/>
        <end position="175"/>
    </location>
</feature>
<feature type="transmembrane region" description="Helical" evidence="7">
    <location>
        <begin position="380"/>
        <end position="402"/>
    </location>
</feature>
<name>A0A6P8CGI5_PUNGR</name>
<dbReference type="Proteomes" id="UP000515151">
    <property type="component" value="Chromosome 2"/>
</dbReference>
<feature type="transmembrane region" description="Helical" evidence="7">
    <location>
        <begin position="187"/>
        <end position="207"/>
    </location>
</feature>
<dbReference type="PANTHER" id="PTHR22950">
    <property type="entry name" value="AMINO ACID TRANSPORTER"/>
    <property type="match status" value="1"/>
</dbReference>
<keyword evidence="2" id="KW-0813">Transport</keyword>
<evidence type="ECO:0000313" key="10">
    <source>
        <dbReference type="RefSeq" id="XP_031380561.1"/>
    </source>
</evidence>
<organism evidence="9 10">
    <name type="scientific">Punica granatum</name>
    <name type="common">Pomegranate</name>
    <dbReference type="NCBI Taxonomy" id="22663"/>
    <lineage>
        <taxon>Eukaryota</taxon>
        <taxon>Viridiplantae</taxon>
        <taxon>Streptophyta</taxon>
        <taxon>Embryophyta</taxon>
        <taxon>Tracheophyta</taxon>
        <taxon>Spermatophyta</taxon>
        <taxon>Magnoliopsida</taxon>
        <taxon>eudicotyledons</taxon>
        <taxon>Gunneridae</taxon>
        <taxon>Pentapetalae</taxon>
        <taxon>rosids</taxon>
        <taxon>malvids</taxon>
        <taxon>Myrtales</taxon>
        <taxon>Lythraceae</taxon>
        <taxon>Punica</taxon>
    </lineage>
</organism>
<dbReference type="InterPro" id="IPR013057">
    <property type="entry name" value="AA_transpt_TM"/>
</dbReference>
<feature type="transmembrane region" description="Helical" evidence="7">
    <location>
        <begin position="355"/>
        <end position="374"/>
    </location>
</feature>
<evidence type="ECO:0000256" key="4">
    <source>
        <dbReference type="ARBA" id="ARBA00022970"/>
    </source>
</evidence>
<evidence type="ECO:0000256" key="7">
    <source>
        <dbReference type="SAM" id="Phobius"/>
    </source>
</evidence>
<dbReference type="PANTHER" id="PTHR22950:SF323">
    <property type="entry name" value="AMINO ACID TRANSPORTER AVT6C"/>
    <property type="match status" value="1"/>
</dbReference>
<evidence type="ECO:0000256" key="2">
    <source>
        <dbReference type="ARBA" id="ARBA00022448"/>
    </source>
</evidence>
<keyword evidence="6 7" id="KW-0472">Membrane</keyword>
<dbReference type="GeneID" id="116195476"/>
<feature type="transmembrane region" description="Helical" evidence="7">
    <location>
        <begin position="101"/>
        <end position="125"/>
    </location>
</feature>
<dbReference type="GO" id="GO:0015179">
    <property type="term" value="F:L-amino acid transmembrane transporter activity"/>
    <property type="evidence" value="ECO:0007669"/>
    <property type="project" value="TreeGrafter"/>
</dbReference>
<feature type="domain" description="Amino acid transporter transmembrane" evidence="8">
    <location>
        <begin position="27"/>
        <end position="429"/>
    </location>
</feature>
<evidence type="ECO:0000259" key="8">
    <source>
        <dbReference type="Pfam" id="PF01490"/>
    </source>
</evidence>
<keyword evidence="3 7" id="KW-0812">Transmembrane</keyword>
<feature type="transmembrane region" description="Helical" evidence="7">
    <location>
        <begin position="266"/>
        <end position="286"/>
    </location>
</feature>
<proteinExistence type="predicted"/>
<keyword evidence="9" id="KW-1185">Reference proteome</keyword>
<comment type="subcellular location">
    <subcellularLocation>
        <location evidence="1">Membrane</location>
        <topology evidence="1">Multi-pass membrane protein</topology>
    </subcellularLocation>
</comment>
<feature type="transmembrane region" description="Helical" evidence="7">
    <location>
        <begin position="227"/>
        <end position="245"/>
    </location>
</feature>
<evidence type="ECO:0000256" key="3">
    <source>
        <dbReference type="ARBA" id="ARBA00022692"/>
    </source>
</evidence>
<protein>
    <submittedName>
        <fullName evidence="10">Amino acid transporter AVT6C</fullName>
    </submittedName>
</protein>
<reference evidence="9" key="1">
    <citation type="journal article" date="2020" name="Plant Biotechnol. J.">
        <title>The pomegranate (Punica granatum L.) draft genome dissects genetic divergence between soft- and hard-seeded cultivars.</title>
        <authorList>
            <person name="Luo X."/>
            <person name="Li H."/>
            <person name="Wu Z."/>
            <person name="Yao W."/>
            <person name="Zhao P."/>
            <person name="Cao D."/>
            <person name="Yu H."/>
            <person name="Li K."/>
            <person name="Poudel K."/>
            <person name="Zhao D."/>
            <person name="Zhang F."/>
            <person name="Xia X."/>
            <person name="Chen L."/>
            <person name="Wang Q."/>
            <person name="Jing D."/>
            <person name="Cao S."/>
        </authorList>
    </citation>
    <scope>NUCLEOTIDE SEQUENCE [LARGE SCALE GENOMIC DNA]</scope>
    <source>
        <strain evidence="9">cv. Tunisia</strain>
    </source>
</reference>
<feature type="transmembrane region" description="Helical" evidence="7">
    <location>
        <begin position="317"/>
        <end position="334"/>
    </location>
</feature>
<sequence length="444" mass="47850">MSPAAEAQAPLLPSDTKHAAAAADERPASVSGAVFNVSTSIIGAGIMSIPATLKVLGVVPAFVLIVVIAWLADVSVGFLMRFTHAGQSVTYSGVMRESFGAAGSVAVQAAVMITNLGCLIIYLIILGDVLSGSKPDDGSVHMGVLQEWFGSHWWNTREFALLFILVFVLLPLVLFRRVESLKFSSAVSVLLAVVFVGISSALAILALIEGKTNSMRLLPELEDKSSFFNLFTAVPVIVTAFTFHFNVHPIGFELGKPSDMILATKISLVLCAAIFFAIGIFGYLLFGDSIMPDILVNFDRSSGSGTFSSFLNDTVRLSYALHLMLVFPLLNFSLRSNIDEFLFPKKPLLATDSTRFISITIVLLVITYLAAIAFPNIWYFFQFMGSTTAVCLAFIFPAAIVLRDVHGISTMNDRIIAAIMIGLAVVTSTIAISKNIYSMSENTT</sequence>
<dbReference type="OrthoDB" id="28208at2759"/>
<gene>
    <name evidence="10" type="primary">LOC116195476</name>
</gene>
<evidence type="ECO:0000256" key="5">
    <source>
        <dbReference type="ARBA" id="ARBA00022989"/>
    </source>
</evidence>
<dbReference type="AlphaFoldDB" id="A0A6P8CGI5"/>
<dbReference type="RefSeq" id="XP_031380561.1">
    <property type="nucleotide sequence ID" value="XM_031524701.1"/>
</dbReference>